<evidence type="ECO:0000256" key="1">
    <source>
        <dbReference type="SAM" id="Phobius"/>
    </source>
</evidence>
<protein>
    <submittedName>
        <fullName evidence="2">G_PROTEIN_RECEP_F1_2 domain-containing protein</fullName>
    </submittedName>
</protein>
<dbReference type="WBParaSite" id="ASIM_0001082101-mRNA-1">
    <property type="protein sequence ID" value="ASIM_0001082101-mRNA-1"/>
    <property type="gene ID" value="ASIM_0001082101"/>
</dbReference>
<name>A0A0M3JS89_ANISI</name>
<keyword evidence="1" id="KW-0472">Membrane</keyword>
<organism evidence="2">
    <name type="scientific">Anisakis simplex</name>
    <name type="common">Herring worm</name>
    <dbReference type="NCBI Taxonomy" id="6269"/>
    <lineage>
        <taxon>Eukaryota</taxon>
        <taxon>Metazoa</taxon>
        <taxon>Ecdysozoa</taxon>
        <taxon>Nematoda</taxon>
        <taxon>Chromadorea</taxon>
        <taxon>Rhabditida</taxon>
        <taxon>Spirurina</taxon>
        <taxon>Ascaridomorpha</taxon>
        <taxon>Ascaridoidea</taxon>
        <taxon>Anisakidae</taxon>
        <taxon>Anisakis</taxon>
        <taxon>Anisakis simplex complex</taxon>
    </lineage>
</organism>
<feature type="transmembrane region" description="Helical" evidence="1">
    <location>
        <begin position="64"/>
        <end position="84"/>
    </location>
</feature>
<keyword evidence="1" id="KW-1133">Transmembrane helix</keyword>
<feature type="transmembrane region" description="Helical" evidence="1">
    <location>
        <begin position="21"/>
        <end position="44"/>
    </location>
</feature>
<reference evidence="2" key="1">
    <citation type="submission" date="2017-02" db="UniProtKB">
        <authorList>
            <consortium name="WormBaseParasite"/>
        </authorList>
    </citation>
    <scope>IDENTIFICATION</scope>
</reference>
<proteinExistence type="predicted"/>
<accession>A0A0M3JS89</accession>
<dbReference type="AlphaFoldDB" id="A0A0M3JS89"/>
<sequence>LSQSSWLLIYRDVNASRSYALCALLIPLSCMVTSLLIIDFFYHSHNHQQRSRLLQRICHDANEVLGILLIIPLLSIIQVVLLLLRLQYMRLFRIYQNKQHPSEFTAVLSRGCLLQKKVTIYYYFKTKTIKRGNE</sequence>
<evidence type="ECO:0000313" key="2">
    <source>
        <dbReference type="WBParaSite" id="ASIM_0001082101-mRNA-1"/>
    </source>
</evidence>
<keyword evidence="1" id="KW-0812">Transmembrane</keyword>